<gene>
    <name evidence="3" type="ordered locus">Sterm_1343</name>
</gene>
<evidence type="ECO:0000313" key="4">
    <source>
        <dbReference type="Proteomes" id="UP000000845"/>
    </source>
</evidence>
<dbReference type="RefSeq" id="WP_012860804.1">
    <property type="nucleotide sequence ID" value="NC_013517.1"/>
</dbReference>
<feature type="transmembrane region" description="Helical" evidence="1">
    <location>
        <begin position="96"/>
        <end position="115"/>
    </location>
</feature>
<evidence type="ECO:0000259" key="2">
    <source>
        <dbReference type="Pfam" id="PF00892"/>
    </source>
</evidence>
<feature type="transmembrane region" description="Helical" evidence="1">
    <location>
        <begin position="146"/>
        <end position="166"/>
    </location>
</feature>
<reference evidence="4" key="1">
    <citation type="submission" date="2009-09" db="EMBL/GenBank/DDBJ databases">
        <title>The complete chromosome of Sebaldella termitidis ATCC 33386.</title>
        <authorList>
            <consortium name="US DOE Joint Genome Institute (JGI-PGF)"/>
            <person name="Lucas S."/>
            <person name="Copeland A."/>
            <person name="Lapidus A."/>
            <person name="Glavina del Rio T."/>
            <person name="Dalin E."/>
            <person name="Tice H."/>
            <person name="Bruce D."/>
            <person name="Goodwin L."/>
            <person name="Pitluck S."/>
            <person name="Kyrpides N."/>
            <person name="Mavromatis K."/>
            <person name="Ivanova N."/>
            <person name="Mikhailova N."/>
            <person name="Sims D."/>
            <person name="Meincke L."/>
            <person name="Brettin T."/>
            <person name="Detter J.C."/>
            <person name="Han C."/>
            <person name="Larimer F."/>
            <person name="Land M."/>
            <person name="Hauser L."/>
            <person name="Markowitz V."/>
            <person name="Cheng J.F."/>
            <person name="Hugenholtz P."/>
            <person name="Woyke T."/>
            <person name="Wu D."/>
            <person name="Eisen J.A."/>
        </authorList>
    </citation>
    <scope>NUCLEOTIDE SEQUENCE [LARGE SCALE GENOMIC DNA]</scope>
    <source>
        <strain evidence="4">ATCC 33386 / NCTC 11300</strain>
    </source>
</reference>
<dbReference type="InterPro" id="IPR037185">
    <property type="entry name" value="EmrE-like"/>
</dbReference>
<dbReference type="PANTHER" id="PTHR12715">
    <property type="entry name" value="TRANSPORTER, DRUG/METABOLITE EXPORTER FAMILY"/>
    <property type="match status" value="1"/>
</dbReference>
<sequence length="294" mass="32949">MKFKDSYHPYAIITIVFWSLAYVLTRLTLQYFSSFSLGFLRYFIASCALLCIAFITKMKFPSKKDFPWFLLAGAVGFFIYIITFNKGQESISASTASVVIATVPVITAVLARFIYSEKLSCIQWGAIIIELIGVCILTLLKGIFSINIGLLWLFLAALVLSIYNLIQRRLTKKYTALQTSSFSIFSGTILLAVFMPASLREVLHVPFIQLFYVVLLGVFSSAIAYIAWSKAFSKARQTSDVSNYMFVTPFLTSILGFFIANEIPEYSTLIGGAVILFGILVFNFGDKIYGLLYK</sequence>
<dbReference type="STRING" id="526218.Sterm_1343"/>
<keyword evidence="1" id="KW-1133">Transmembrane helix</keyword>
<feature type="transmembrane region" description="Helical" evidence="1">
    <location>
        <begin position="66"/>
        <end position="84"/>
    </location>
</feature>
<dbReference type="Proteomes" id="UP000000845">
    <property type="component" value="Chromosome"/>
</dbReference>
<dbReference type="eggNOG" id="COG0697">
    <property type="taxonomic scope" value="Bacteria"/>
</dbReference>
<dbReference type="EMBL" id="CP001739">
    <property type="protein sequence ID" value="ACZ08208.1"/>
    <property type="molecule type" value="Genomic_DNA"/>
</dbReference>
<evidence type="ECO:0000256" key="1">
    <source>
        <dbReference type="SAM" id="Phobius"/>
    </source>
</evidence>
<feature type="transmembrane region" description="Helical" evidence="1">
    <location>
        <begin position="31"/>
        <end position="54"/>
    </location>
</feature>
<feature type="transmembrane region" description="Helical" evidence="1">
    <location>
        <begin position="7"/>
        <end position="25"/>
    </location>
</feature>
<dbReference type="HOGENOM" id="CLU_033863_4_1_0"/>
<dbReference type="AlphaFoldDB" id="D1AHH4"/>
<feature type="domain" description="EamA" evidence="2">
    <location>
        <begin position="148"/>
        <end position="283"/>
    </location>
</feature>
<protein>
    <recommendedName>
        <fullName evidence="2">EamA domain-containing protein</fullName>
    </recommendedName>
</protein>
<feature type="transmembrane region" description="Helical" evidence="1">
    <location>
        <begin position="175"/>
        <end position="195"/>
    </location>
</feature>
<feature type="transmembrane region" description="Helical" evidence="1">
    <location>
        <begin position="241"/>
        <end position="260"/>
    </location>
</feature>
<keyword evidence="1" id="KW-0472">Membrane</keyword>
<proteinExistence type="predicted"/>
<feature type="transmembrane region" description="Helical" evidence="1">
    <location>
        <begin position="266"/>
        <end position="285"/>
    </location>
</feature>
<dbReference type="GO" id="GO:0016020">
    <property type="term" value="C:membrane"/>
    <property type="evidence" value="ECO:0007669"/>
    <property type="project" value="InterPro"/>
</dbReference>
<dbReference type="SUPFAM" id="SSF103481">
    <property type="entry name" value="Multidrug resistance efflux transporter EmrE"/>
    <property type="match status" value="2"/>
</dbReference>
<dbReference type="InterPro" id="IPR000620">
    <property type="entry name" value="EamA_dom"/>
</dbReference>
<keyword evidence="4" id="KW-1185">Reference proteome</keyword>
<organism evidence="3 4">
    <name type="scientific">Sebaldella termitidis (strain ATCC 33386 / NCTC 11300)</name>
    <dbReference type="NCBI Taxonomy" id="526218"/>
    <lineage>
        <taxon>Bacteria</taxon>
        <taxon>Fusobacteriati</taxon>
        <taxon>Fusobacteriota</taxon>
        <taxon>Fusobacteriia</taxon>
        <taxon>Fusobacteriales</taxon>
        <taxon>Leptotrichiaceae</taxon>
        <taxon>Sebaldella</taxon>
    </lineage>
</organism>
<dbReference type="KEGG" id="str:Sterm_1343"/>
<reference evidence="3 4" key="2">
    <citation type="journal article" date="2010" name="Stand. Genomic Sci.">
        <title>Complete genome sequence of Sebaldella termitidis type strain (NCTC 11300).</title>
        <authorList>
            <person name="Harmon-Smith M."/>
            <person name="Celia L."/>
            <person name="Chertkov O."/>
            <person name="Lapidus A."/>
            <person name="Copeland A."/>
            <person name="Glavina Del Rio T."/>
            <person name="Nolan M."/>
            <person name="Lucas S."/>
            <person name="Tice H."/>
            <person name="Cheng J.F."/>
            <person name="Han C."/>
            <person name="Detter J.C."/>
            <person name="Bruce D."/>
            <person name="Goodwin L."/>
            <person name="Pitluck S."/>
            <person name="Pati A."/>
            <person name="Liolios K."/>
            <person name="Ivanova N."/>
            <person name="Mavromatis K."/>
            <person name="Mikhailova N."/>
            <person name="Chen A."/>
            <person name="Palaniappan K."/>
            <person name="Land M."/>
            <person name="Hauser L."/>
            <person name="Chang Y.J."/>
            <person name="Jeffries C.D."/>
            <person name="Brettin T."/>
            <person name="Goker M."/>
            <person name="Beck B."/>
            <person name="Bristow J."/>
            <person name="Eisen J.A."/>
            <person name="Markowitz V."/>
            <person name="Hugenholtz P."/>
            <person name="Kyrpides N.C."/>
            <person name="Klenk H.P."/>
            <person name="Chen F."/>
        </authorList>
    </citation>
    <scope>NUCLEOTIDE SEQUENCE [LARGE SCALE GENOMIC DNA]</scope>
    <source>
        <strain evidence="4">ATCC 33386 / NCTC 11300</strain>
    </source>
</reference>
<keyword evidence="1" id="KW-0812">Transmembrane</keyword>
<evidence type="ECO:0000313" key="3">
    <source>
        <dbReference type="EMBL" id="ACZ08208.1"/>
    </source>
</evidence>
<accession>D1AHH4</accession>
<feature type="transmembrane region" description="Helical" evidence="1">
    <location>
        <begin position="122"/>
        <end position="140"/>
    </location>
</feature>
<name>D1AHH4_SEBTE</name>
<dbReference type="Pfam" id="PF00892">
    <property type="entry name" value="EamA"/>
    <property type="match status" value="2"/>
</dbReference>
<dbReference type="InterPro" id="IPR052756">
    <property type="entry name" value="Alkyne_AA_exporter"/>
</dbReference>
<feature type="transmembrane region" description="Helical" evidence="1">
    <location>
        <begin position="207"/>
        <end position="229"/>
    </location>
</feature>
<feature type="domain" description="EamA" evidence="2">
    <location>
        <begin position="10"/>
        <end position="138"/>
    </location>
</feature>
<dbReference type="PANTHER" id="PTHR12715:SF4">
    <property type="entry name" value="EAMA DOMAIN-CONTAINING PROTEIN"/>
    <property type="match status" value="1"/>
</dbReference>
<dbReference type="Gene3D" id="1.10.3730.20">
    <property type="match status" value="1"/>
</dbReference>